<dbReference type="InterPro" id="IPR039470">
    <property type="entry name" value="Nuc_deoxyri_tr2"/>
</dbReference>
<dbReference type="Gene3D" id="3.40.50.450">
    <property type="match status" value="1"/>
</dbReference>
<reference evidence="1" key="2">
    <citation type="submission" date="2020-09" db="EMBL/GenBank/DDBJ databases">
        <authorList>
            <person name="Sun Q."/>
            <person name="Sedlacek I."/>
        </authorList>
    </citation>
    <scope>NUCLEOTIDE SEQUENCE</scope>
    <source>
        <strain evidence="1">CCM 8711</strain>
    </source>
</reference>
<evidence type="ECO:0000313" key="1">
    <source>
        <dbReference type="EMBL" id="GGI50798.1"/>
    </source>
</evidence>
<keyword evidence="2" id="KW-1185">Reference proteome</keyword>
<dbReference type="Pfam" id="PF15891">
    <property type="entry name" value="Nuc_deoxyri_tr2"/>
    <property type="match status" value="1"/>
</dbReference>
<dbReference type="SUPFAM" id="SSF52309">
    <property type="entry name" value="N-(deoxy)ribosyltransferase-like"/>
    <property type="match status" value="1"/>
</dbReference>
<dbReference type="AlphaFoldDB" id="A0A917J845"/>
<organism evidence="1 2">
    <name type="scientific">Mucilaginibacter galii</name>
    <dbReference type="NCBI Taxonomy" id="2005073"/>
    <lineage>
        <taxon>Bacteria</taxon>
        <taxon>Pseudomonadati</taxon>
        <taxon>Bacteroidota</taxon>
        <taxon>Sphingobacteriia</taxon>
        <taxon>Sphingobacteriales</taxon>
        <taxon>Sphingobacteriaceae</taxon>
        <taxon>Mucilaginibacter</taxon>
    </lineage>
</organism>
<sequence length="140" mass="15871">MGQQPKVFLSGGFRSNWQKTVIEQLGDGFIFFNPREHGLDNPVDYTTWDIHFVKECDILFAYMEKSNPSGYGLAFEAGLALGLNKTIILVDERSVSEPSFANYFNIVRYASNSHFSSLEAGINFLQRFATANKTIPLDRY</sequence>
<gene>
    <name evidence="1" type="ORF">GCM10011425_20100</name>
</gene>
<name>A0A917J845_9SPHI</name>
<evidence type="ECO:0000313" key="2">
    <source>
        <dbReference type="Proteomes" id="UP000662074"/>
    </source>
</evidence>
<accession>A0A917J845</accession>
<evidence type="ECO:0008006" key="3">
    <source>
        <dbReference type="Google" id="ProtNLM"/>
    </source>
</evidence>
<protein>
    <recommendedName>
        <fullName evidence="3">Nucleoside 2-deoxyribosyltransferase</fullName>
    </recommendedName>
</protein>
<comment type="caution">
    <text evidence="1">The sequence shown here is derived from an EMBL/GenBank/DDBJ whole genome shotgun (WGS) entry which is preliminary data.</text>
</comment>
<dbReference type="Proteomes" id="UP000662074">
    <property type="component" value="Unassembled WGS sequence"/>
</dbReference>
<proteinExistence type="predicted"/>
<dbReference type="RefSeq" id="WP_188416283.1">
    <property type="nucleotide sequence ID" value="NZ_BMDO01000005.1"/>
</dbReference>
<dbReference type="EMBL" id="BMDO01000005">
    <property type="protein sequence ID" value="GGI50798.1"/>
    <property type="molecule type" value="Genomic_DNA"/>
</dbReference>
<reference evidence="1" key="1">
    <citation type="journal article" date="2014" name="Int. J. Syst. Evol. Microbiol.">
        <title>Complete genome sequence of Corynebacterium casei LMG S-19264T (=DSM 44701T), isolated from a smear-ripened cheese.</title>
        <authorList>
            <consortium name="US DOE Joint Genome Institute (JGI-PGF)"/>
            <person name="Walter F."/>
            <person name="Albersmeier A."/>
            <person name="Kalinowski J."/>
            <person name="Ruckert C."/>
        </authorList>
    </citation>
    <scope>NUCLEOTIDE SEQUENCE</scope>
    <source>
        <strain evidence="1">CCM 8711</strain>
    </source>
</reference>